<dbReference type="InterPro" id="IPR011009">
    <property type="entry name" value="Kinase-like_dom_sf"/>
</dbReference>
<protein>
    <recommendedName>
        <fullName evidence="1">Aminoglycoside phosphotransferase domain-containing protein</fullName>
    </recommendedName>
</protein>
<dbReference type="GeneID" id="63691561"/>
<gene>
    <name evidence="2" type="ORF">DACRYDRAFT_81228</name>
</gene>
<keyword evidence="3" id="KW-1185">Reference proteome</keyword>
<dbReference type="RefSeq" id="XP_040627224.1">
    <property type="nucleotide sequence ID" value="XM_040776499.1"/>
</dbReference>
<dbReference type="InterPro" id="IPR051678">
    <property type="entry name" value="AGP_Transferase"/>
</dbReference>
<dbReference type="Pfam" id="PF01636">
    <property type="entry name" value="APH"/>
    <property type="match status" value="1"/>
</dbReference>
<evidence type="ECO:0000259" key="1">
    <source>
        <dbReference type="Pfam" id="PF01636"/>
    </source>
</evidence>
<dbReference type="STRING" id="1858805.M5G376"/>
<dbReference type="HOGENOM" id="CLU_021768_0_0_1"/>
<dbReference type="OMA" id="HERWTIC"/>
<dbReference type="PANTHER" id="PTHR21310">
    <property type="entry name" value="AMINOGLYCOSIDE PHOSPHOTRANSFERASE-RELATED-RELATED"/>
    <property type="match status" value="1"/>
</dbReference>
<feature type="domain" description="Aminoglycoside phosphotransferase" evidence="1">
    <location>
        <begin position="76"/>
        <end position="231"/>
    </location>
</feature>
<dbReference type="AlphaFoldDB" id="M5G376"/>
<dbReference type="PANTHER" id="PTHR21310:SF54">
    <property type="entry name" value="AMINOGLYCOSIDE PHOSPHOTRANSFERASE DOMAIN-CONTAINING PROTEIN"/>
    <property type="match status" value="1"/>
</dbReference>
<proteinExistence type="predicted"/>
<accession>M5G376</accession>
<evidence type="ECO:0000313" key="2">
    <source>
        <dbReference type="EMBL" id="EJU00327.1"/>
    </source>
</evidence>
<dbReference type="Proteomes" id="UP000030653">
    <property type="component" value="Unassembled WGS sequence"/>
</dbReference>
<dbReference type="SUPFAM" id="SSF56112">
    <property type="entry name" value="Protein kinase-like (PK-like)"/>
    <property type="match status" value="1"/>
</dbReference>
<name>M5G376_DACPD</name>
<sequence length="336" mass="39050">MFTSPSSLDLPTGPRQIFEKSTFFLRNPRAQLPTPAQVRAECKAQGGNYGSARPLPVRFPHLGLIVKFGFVVSITEGQCLLWLKQLGVVRVPEVYGWTTDRVGYNLEVFLYLELIPAVSLKDRWRWLSRSNKEHIARELRVIMDKVHSIPPEPGEVYIGSIGKQPVQEDIFASYTEAKPGPFTSLSSFHEYLLCYFRQPPQWVDPDRHLLPDDVPIQFTHSDLHMGNILVSPPLPWSKESLWMAWQEWSRNRWSLIWVWRALWWGTWRRMECGEPRVVAILDWQQSGWLPSYWEYCKAMWTADFQPRSWGNKYLPMILDKNDVFCVWGDIAAAAGI</sequence>
<dbReference type="OrthoDB" id="2906425at2759"/>
<reference evidence="2 3" key="1">
    <citation type="journal article" date="2012" name="Science">
        <title>The Paleozoic origin of enzymatic lignin decomposition reconstructed from 31 fungal genomes.</title>
        <authorList>
            <person name="Floudas D."/>
            <person name="Binder M."/>
            <person name="Riley R."/>
            <person name="Barry K."/>
            <person name="Blanchette R.A."/>
            <person name="Henrissat B."/>
            <person name="Martinez A.T."/>
            <person name="Otillar R."/>
            <person name="Spatafora J.W."/>
            <person name="Yadav J.S."/>
            <person name="Aerts A."/>
            <person name="Benoit I."/>
            <person name="Boyd A."/>
            <person name="Carlson A."/>
            <person name="Copeland A."/>
            <person name="Coutinho P.M."/>
            <person name="de Vries R.P."/>
            <person name="Ferreira P."/>
            <person name="Findley K."/>
            <person name="Foster B."/>
            <person name="Gaskell J."/>
            <person name="Glotzer D."/>
            <person name="Gorecki P."/>
            <person name="Heitman J."/>
            <person name="Hesse C."/>
            <person name="Hori C."/>
            <person name="Igarashi K."/>
            <person name="Jurgens J.A."/>
            <person name="Kallen N."/>
            <person name="Kersten P."/>
            <person name="Kohler A."/>
            <person name="Kuees U."/>
            <person name="Kumar T.K.A."/>
            <person name="Kuo A."/>
            <person name="LaButti K."/>
            <person name="Larrondo L.F."/>
            <person name="Lindquist E."/>
            <person name="Ling A."/>
            <person name="Lombard V."/>
            <person name="Lucas S."/>
            <person name="Lundell T."/>
            <person name="Martin R."/>
            <person name="McLaughlin D.J."/>
            <person name="Morgenstern I."/>
            <person name="Morin E."/>
            <person name="Murat C."/>
            <person name="Nagy L.G."/>
            <person name="Nolan M."/>
            <person name="Ohm R.A."/>
            <person name="Patyshakuliyeva A."/>
            <person name="Rokas A."/>
            <person name="Ruiz-Duenas F.J."/>
            <person name="Sabat G."/>
            <person name="Salamov A."/>
            <person name="Samejima M."/>
            <person name="Schmutz J."/>
            <person name="Slot J.C."/>
            <person name="St John F."/>
            <person name="Stenlid J."/>
            <person name="Sun H."/>
            <person name="Sun S."/>
            <person name="Syed K."/>
            <person name="Tsang A."/>
            <person name="Wiebenga A."/>
            <person name="Young D."/>
            <person name="Pisabarro A."/>
            <person name="Eastwood D.C."/>
            <person name="Martin F."/>
            <person name="Cullen D."/>
            <person name="Grigoriev I.V."/>
            <person name="Hibbett D.S."/>
        </authorList>
    </citation>
    <scope>NUCLEOTIDE SEQUENCE [LARGE SCALE GENOMIC DNA]</scope>
    <source>
        <strain evidence="2 3">DJM-731 SS1</strain>
    </source>
</reference>
<evidence type="ECO:0000313" key="3">
    <source>
        <dbReference type="Proteomes" id="UP000030653"/>
    </source>
</evidence>
<organism evidence="2 3">
    <name type="scientific">Dacryopinax primogenitus (strain DJM 731)</name>
    <name type="common">Brown rot fungus</name>
    <dbReference type="NCBI Taxonomy" id="1858805"/>
    <lineage>
        <taxon>Eukaryota</taxon>
        <taxon>Fungi</taxon>
        <taxon>Dikarya</taxon>
        <taxon>Basidiomycota</taxon>
        <taxon>Agaricomycotina</taxon>
        <taxon>Dacrymycetes</taxon>
        <taxon>Dacrymycetales</taxon>
        <taxon>Dacrymycetaceae</taxon>
        <taxon>Dacryopinax</taxon>
    </lineage>
</organism>
<dbReference type="InterPro" id="IPR002575">
    <property type="entry name" value="Aminoglycoside_PTrfase"/>
</dbReference>
<dbReference type="EMBL" id="JH795867">
    <property type="protein sequence ID" value="EJU00327.1"/>
    <property type="molecule type" value="Genomic_DNA"/>
</dbReference>
<dbReference type="Gene3D" id="3.90.1200.10">
    <property type="match status" value="1"/>
</dbReference>